<protein>
    <submittedName>
        <fullName evidence="1">Phage protein U</fullName>
    </submittedName>
</protein>
<evidence type="ECO:0000313" key="1">
    <source>
        <dbReference type="EMBL" id="MDQ0301346.1"/>
    </source>
</evidence>
<reference evidence="1 2" key="1">
    <citation type="submission" date="2023-07" db="EMBL/GenBank/DDBJ databases">
        <title>Genomic Encyclopedia of Type Strains, Phase IV (KMG-IV): sequencing the most valuable type-strain genomes for metagenomic binning, comparative biology and taxonomic classification.</title>
        <authorList>
            <person name="Goeker M."/>
        </authorList>
    </citation>
    <scope>NUCLEOTIDE SEQUENCE [LARGE SCALE GENOMIC DNA]</scope>
    <source>
        <strain evidence="1 2">DSM 2457</strain>
    </source>
</reference>
<gene>
    <name evidence="1" type="ORF">J2S75_000357</name>
</gene>
<dbReference type="InterPro" id="IPR009734">
    <property type="entry name" value="Myoviridae_GpU"/>
</dbReference>
<evidence type="ECO:0000313" key="2">
    <source>
        <dbReference type="Proteomes" id="UP001224682"/>
    </source>
</evidence>
<proteinExistence type="predicted"/>
<keyword evidence="2" id="KW-1185">Reference proteome</keyword>
<sequence>MLYSLGPVELRLAPLNPTRTQNSARYPFAEHDVLGAPPAYEDMGDGERKFSLSCITFPNDDLFAGGLTSIAALEVARSSAVPQLFLRGDGLLLGFYLIEGLRETGETLDWVGVPGAVELEIDLLRSDAPFADSIFNLFGGAL</sequence>
<dbReference type="RefSeq" id="WP_307017617.1">
    <property type="nucleotide sequence ID" value="NZ_JAUSUI010000001.1"/>
</dbReference>
<accession>A0ABU0B7K3</accession>
<dbReference type="Pfam" id="PF06995">
    <property type="entry name" value="Phage_P2_GpU"/>
    <property type="match status" value="1"/>
</dbReference>
<organism evidence="1 2">
    <name type="scientific">Ancylobacter polymorphus</name>
    <dbReference type="NCBI Taxonomy" id="223390"/>
    <lineage>
        <taxon>Bacteria</taxon>
        <taxon>Pseudomonadati</taxon>
        <taxon>Pseudomonadota</taxon>
        <taxon>Alphaproteobacteria</taxon>
        <taxon>Hyphomicrobiales</taxon>
        <taxon>Xanthobacteraceae</taxon>
        <taxon>Ancylobacter</taxon>
    </lineage>
</organism>
<name>A0ABU0B7K3_9HYPH</name>
<dbReference type="EMBL" id="JAUSUI010000001">
    <property type="protein sequence ID" value="MDQ0301346.1"/>
    <property type="molecule type" value="Genomic_DNA"/>
</dbReference>
<comment type="caution">
    <text evidence="1">The sequence shown here is derived from an EMBL/GenBank/DDBJ whole genome shotgun (WGS) entry which is preliminary data.</text>
</comment>
<dbReference type="Proteomes" id="UP001224682">
    <property type="component" value="Unassembled WGS sequence"/>
</dbReference>